<evidence type="ECO:0000256" key="1">
    <source>
        <dbReference type="SAM" id="SignalP"/>
    </source>
</evidence>
<protein>
    <submittedName>
        <fullName evidence="3">YceI family protein</fullName>
    </submittedName>
</protein>
<gene>
    <name evidence="3" type="ORF">RF679_15075</name>
</gene>
<dbReference type="Proteomes" id="UP001181355">
    <property type="component" value="Chromosome"/>
</dbReference>
<evidence type="ECO:0000313" key="4">
    <source>
        <dbReference type="Proteomes" id="UP001181355"/>
    </source>
</evidence>
<keyword evidence="1" id="KW-0732">Signal</keyword>
<proteinExistence type="predicted"/>
<evidence type="ECO:0000259" key="2">
    <source>
        <dbReference type="SMART" id="SM00867"/>
    </source>
</evidence>
<evidence type="ECO:0000313" key="3">
    <source>
        <dbReference type="EMBL" id="WMW79957.1"/>
    </source>
</evidence>
<dbReference type="PANTHER" id="PTHR34406">
    <property type="entry name" value="PROTEIN YCEI"/>
    <property type="match status" value="1"/>
</dbReference>
<dbReference type="EMBL" id="CP133720">
    <property type="protein sequence ID" value="WMW79957.1"/>
    <property type="molecule type" value="Genomic_DNA"/>
</dbReference>
<dbReference type="Gene3D" id="2.40.128.110">
    <property type="entry name" value="Lipid/polyisoprenoid-binding, YceI-like"/>
    <property type="match status" value="1"/>
</dbReference>
<dbReference type="InterPro" id="IPR007372">
    <property type="entry name" value="Lipid/polyisoprenoid-bd_YceI"/>
</dbReference>
<dbReference type="SUPFAM" id="SSF101874">
    <property type="entry name" value="YceI-like"/>
    <property type="match status" value="1"/>
</dbReference>
<feature type="domain" description="Lipid/polyisoprenoid-binding YceI-like" evidence="2">
    <location>
        <begin position="30"/>
        <end position="190"/>
    </location>
</feature>
<dbReference type="PANTHER" id="PTHR34406:SF1">
    <property type="entry name" value="PROTEIN YCEI"/>
    <property type="match status" value="1"/>
</dbReference>
<sequence>MAMNFQIKTLLISTSAAALTSYTSLACGQTLKLDTSKSQVQITFKQMDVPVQANFKRFAANIELNEKQIEQSKAQVEIDMNSFELPAPEYNKEVQKKEWFNAPQFPKANFVASSMKSLGVGKLQVEGKLTIKGKTNAISFPMTYTSNGNQFTFEGNLPIKRLAFNIGEGEWKDTSMVADDVSIKFKLVTNK</sequence>
<name>A0ABY9RFE8_9BURK</name>
<dbReference type="InterPro" id="IPR036761">
    <property type="entry name" value="TTHA0802/YceI-like_sf"/>
</dbReference>
<organism evidence="3 4">
    <name type="scientific">Undibacterium cyanobacteriorum</name>
    <dbReference type="NCBI Taxonomy" id="3073561"/>
    <lineage>
        <taxon>Bacteria</taxon>
        <taxon>Pseudomonadati</taxon>
        <taxon>Pseudomonadota</taxon>
        <taxon>Betaproteobacteria</taxon>
        <taxon>Burkholderiales</taxon>
        <taxon>Oxalobacteraceae</taxon>
        <taxon>Undibacterium</taxon>
    </lineage>
</organism>
<feature type="signal peptide" evidence="1">
    <location>
        <begin position="1"/>
        <end position="26"/>
    </location>
</feature>
<dbReference type="RefSeq" id="WP_309481450.1">
    <property type="nucleotide sequence ID" value="NZ_CP133720.1"/>
</dbReference>
<reference evidence="3" key="1">
    <citation type="submission" date="2023-09" db="EMBL/GenBank/DDBJ databases">
        <title>Undibacterium sp. 20NA77.5 isolated from freshwater.</title>
        <authorList>
            <person name="Le V."/>
            <person name="Ko S.-R."/>
            <person name="Ahn C.-Y."/>
            <person name="Oh H.-M."/>
        </authorList>
    </citation>
    <scope>NUCLEOTIDE SEQUENCE</scope>
    <source>
        <strain evidence="3">20NA77.5</strain>
    </source>
</reference>
<keyword evidence="4" id="KW-1185">Reference proteome</keyword>
<dbReference type="SMART" id="SM00867">
    <property type="entry name" value="YceI"/>
    <property type="match status" value="1"/>
</dbReference>
<feature type="chain" id="PRO_5046448611" evidence="1">
    <location>
        <begin position="27"/>
        <end position="191"/>
    </location>
</feature>
<dbReference type="Pfam" id="PF04264">
    <property type="entry name" value="YceI"/>
    <property type="match status" value="1"/>
</dbReference>
<accession>A0ABY9RFE8</accession>